<dbReference type="OrthoDB" id="115290at2"/>
<evidence type="ECO:0000256" key="3">
    <source>
        <dbReference type="ARBA" id="ARBA00022989"/>
    </source>
</evidence>
<organism evidence="7 8">
    <name type="scientific">Candidatus Sulfuritelmatomonas gaucii</name>
    <dbReference type="NCBI Taxonomy" id="2043161"/>
    <lineage>
        <taxon>Bacteria</taxon>
        <taxon>Pseudomonadati</taxon>
        <taxon>Acidobacteriota</taxon>
        <taxon>Terriglobia</taxon>
        <taxon>Terriglobales</taxon>
        <taxon>Acidobacteriaceae</taxon>
        <taxon>Candidatus Sulfuritelmatomonas</taxon>
    </lineage>
</organism>
<feature type="region of interest" description="Disordered" evidence="6">
    <location>
        <begin position="266"/>
        <end position="290"/>
    </location>
</feature>
<evidence type="ECO:0000256" key="2">
    <source>
        <dbReference type="ARBA" id="ARBA00022692"/>
    </source>
</evidence>
<keyword evidence="4 5" id="KW-0472">Membrane</keyword>
<dbReference type="Proteomes" id="UP000239735">
    <property type="component" value="Unassembled WGS sequence"/>
</dbReference>
<sequence length="290" mass="30458">MHYIIGFLIALFIALTGVGAGTITVPVLVLFLGVPAPVAVGIGLTFSAAVKLILTPAQIARGNVAWRTLGFMLLGGAPGVLVGSLLLRHLVTAGSANLLNAILGAILVATASWQLFYSFRPMRQNSGARKRSSLLPWLMFPVGAEVGFSSAGAGALGSAALLALTPLEPAQVVGTDIVFGFLVSLVGSGAHWFAHLTDPALLLQLIIGGVAGAVSGTLVSTHVPRRPLRFALWVWLLFLGGIFLFNSYKVWAIPHRHDDRFAATHGRNARSETVPNFQAKDTTGPVRTGN</sequence>
<keyword evidence="2 5" id="KW-0812">Transmembrane</keyword>
<evidence type="ECO:0000256" key="4">
    <source>
        <dbReference type="ARBA" id="ARBA00023136"/>
    </source>
</evidence>
<evidence type="ECO:0000256" key="5">
    <source>
        <dbReference type="RuleBase" id="RU363041"/>
    </source>
</evidence>
<name>A0A2N9L2H2_9BACT</name>
<keyword evidence="5" id="KW-1003">Cell membrane</keyword>
<gene>
    <name evidence="7" type="ORF">SBA5_10009</name>
</gene>
<dbReference type="GO" id="GO:0005886">
    <property type="term" value="C:plasma membrane"/>
    <property type="evidence" value="ECO:0007669"/>
    <property type="project" value="UniProtKB-SubCell"/>
</dbReference>
<keyword evidence="3 5" id="KW-1133">Transmembrane helix</keyword>
<feature type="transmembrane region" description="Helical" evidence="5">
    <location>
        <begin position="30"/>
        <end position="54"/>
    </location>
</feature>
<protein>
    <recommendedName>
        <fullName evidence="5">Probable membrane transporter protein</fullName>
    </recommendedName>
</protein>
<dbReference type="InterPro" id="IPR051598">
    <property type="entry name" value="TSUP/Inactive_protease-like"/>
</dbReference>
<dbReference type="PANTHER" id="PTHR43701:SF2">
    <property type="entry name" value="MEMBRANE TRANSPORTER PROTEIN YJNA-RELATED"/>
    <property type="match status" value="1"/>
</dbReference>
<proteinExistence type="inferred from homology"/>
<dbReference type="EMBL" id="OKRB01000001">
    <property type="protein sequence ID" value="SPE17323.1"/>
    <property type="molecule type" value="Genomic_DNA"/>
</dbReference>
<accession>A0A2N9L2H2</accession>
<feature type="compositionally biased region" description="Polar residues" evidence="6">
    <location>
        <begin position="271"/>
        <end position="281"/>
    </location>
</feature>
<dbReference type="PANTHER" id="PTHR43701">
    <property type="entry name" value="MEMBRANE TRANSPORTER PROTEIN MJ0441-RELATED"/>
    <property type="match status" value="1"/>
</dbReference>
<evidence type="ECO:0000256" key="6">
    <source>
        <dbReference type="SAM" id="MobiDB-lite"/>
    </source>
</evidence>
<dbReference type="InterPro" id="IPR002781">
    <property type="entry name" value="TM_pro_TauE-like"/>
</dbReference>
<feature type="transmembrane region" description="Helical" evidence="5">
    <location>
        <begin position="177"/>
        <end position="194"/>
    </location>
</feature>
<dbReference type="AlphaFoldDB" id="A0A2N9L2H2"/>
<feature type="transmembrane region" description="Helical" evidence="5">
    <location>
        <begin position="201"/>
        <end position="220"/>
    </location>
</feature>
<feature type="transmembrane region" description="Helical" evidence="5">
    <location>
        <begin position="232"/>
        <end position="251"/>
    </location>
</feature>
<comment type="similarity">
    <text evidence="5">Belongs to the 4-toluene sulfonate uptake permease (TSUP) (TC 2.A.102) family.</text>
</comment>
<evidence type="ECO:0000256" key="1">
    <source>
        <dbReference type="ARBA" id="ARBA00004141"/>
    </source>
</evidence>
<evidence type="ECO:0000313" key="7">
    <source>
        <dbReference type="EMBL" id="SPE17323.1"/>
    </source>
</evidence>
<dbReference type="Pfam" id="PF01925">
    <property type="entry name" value="TauE"/>
    <property type="match status" value="1"/>
</dbReference>
<feature type="transmembrane region" description="Helical" evidence="5">
    <location>
        <begin position="66"/>
        <end position="86"/>
    </location>
</feature>
<reference evidence="8" key="1">
    <citation type="submission" date="2018-02" db="EMBL/GenBank/DDBJ databases">
        <authorList>
            <person name="Hausmann B."/>
        </authorList>
    </citation>
    <scope>NUCLEOTIDE SEQUENCE [LARGE SCALE GENOMIC DNA]</scope>
    <source>
        <strain evidence="8">Peat soil MAG SbA5</strain>
    </source>
</reference>
<feature type="transmembrane region" description="Helical" evidence="5">
    <location>
        <begin position="98"/>
        <end position="117"/>
    </location>
</feature>
<feature type="transmembrane region" description="Helical" evidence="5">
    <location>
        <begin position="138"/>
        <end position="165"/>
    </location>
</feature>
<evidence type="ECO:0000313" key="8">
    <source>
        <dbReference type="Proteomes" id="UP000239735"/>
    </source>
</evidence>
<comment type="subcellular location">
    <subcellularLocation>
        <location evidence="5">Cell membrane</location>
        <topology evidence="5">Multi-pass membrane protein</topology>
    </subcellularLocation>
    <subcellularLocation>
        <location evidence="1">Membrane</location>
        <topology evidence="1">Multi-pass membrane protein</topology>
    </subcellularLocation>
</comment>